<accession>W6JVS7</accession>
<dbReference type="STRING" id="1193182.BN11_1880014"/>
<dbReference type="AlphaFoldDB" id="W6JVS7"/>
<reference evidence="1 2" key="1">
    <citation type="journal article" date="2013" name="ISME J.">
        <title>A metabolic model for members of the genus Tetrasphaera involved in enhanced biological phosphorus removal.</title>
        <authorList>
            <person name="Kristiansen R."/>
            <person name="Nguyen H.T.T."/>
            <person name="Saunders A.M."/>
            <person name="Nielsen J.L."/>
            <person name="Wimmer R."/>
            <person name="Le V.Q."/>
            <person name="McIlroy S.J."/>
            <person name="Petrovski S."/>
            <person name="Seviour R.J."/>
            <person name="Calteau A."/>
            <person name="Nielsen K.L."/>
            <person name="Nielsen P.H."/>
        </authorList>
    </citation>
    <scope>NUCLEOTIDE SEQUENCE [LARGE SCALE GENOMIC DNA]</scope>
    <source>
        <strain evidence="1 2">Ben110</strain>
    </source>
</reference>
<dbReference type="EMBL" id="CAJA01000099">
    <property type="protein sequence ID" value="CCH72680.1"/>
    <property type="molecule type" value="Genomic_DNA"/>
</dbReference>
<evidence type="ECO:0000313" key="2">
    <source>
        <dbReference type="Proteomes" id="UP000035763"/>
    </source>
</evidence>
<dbReference type="Proteomes" id="UP000035763">
    <property type="component" value="Unassembled WGS sequence"/>
</dbReference>
<keyword evidence="2" id="KW-1185">Reference proteome</keyword>
<sequence length="67" mass="7443">MENDFGSAAELRDSEGERGCDLMFGRRCLTRTPRSFVDFEVVRAKVPSLSQVLSCRTRIGNGFGSIN</sequence>
<proteinExistence type="predicted"/>
<organism evidence="1 2">
    <name type="scientific">Nostocoides australiense Ben110</name>
    <dbReference type="NCBI Taxonomy" id="1193182"/>
    <lineage>
        <taxon>Bacteria</taxon>
        <taxon>Bacillati</taxon>
        <taxon>Actinomycetota</taxon>
        <taxon>Actinomycetes</taxon>
        <taxon>Micrococcales</taxon>
        <taxon>Intrasporangiaceae</taxon>
        <taxon>Nostocoides</taxon>
    </lineage>
</organism>
<name>W6JVS7_9MICO</name>
<evidence type="ECO:0000313" key="1">
    <source>
        <dbReference type="EMBL" id="CCH72680.1"/>
    </source>
</evidence>
<gene>
    <name evidence="1" type="ORF">BN11_1880014</name>
</gene>
<comment type="caution">
    <text evidence="1">The sequence shown here is derived from an EMBL/GenBank/DDBJ whole genome shotgun (WGS) entry which is preliminary data.</text>
</comment>
<protein>
    <submittedName>
        <fullName evidence="1">Uncharacterized protein</fullName>
    </submittedName>
</protein>